<keyword evidence="6" id="KW-1133">Transmembrane helix</keyword>
<evidence type="ECO:0000256" key="6">
    <source>
        <dbReference type="ARBA" id="ARBA00022989"/>
    </source>
</evidence>
<dbReference type="GO" id="GO:0006839">
    <property type="term" value="P:mitochondrial transport"/>
    <property type="evidence" value="ECO:0007669"/>
    <property type="project" value="TreeGrafter"/>
</dbReference>
<dbReference type="AlphaFoldDB" id="A0A9J6C8N8"/>
<dbReference type="Proteomes" id="UP001107558">
    <property type="component" value="Chromosome 2"/>
</dbReference>
<dbReference type="InterPro" id="IPR018108">
    <property type="entry name" value="MCP_transmembrane"/>
</dbReference>
<dbReference type="PANTHER" id="PTHR45624:SF4">
    <property type="entry name" value="CONGESTED-LIKE TRACHEA PROTEIN-RELATED"/>
    <property type="match status" value="1"/>
</dbReference>
<evidence type="ECO:0000256" key="5">
    <source>
        <dbReference type="ARBA" id="ARBA00022737"/>
    </source>
</evidence>
<accession>A0A9J6C8N8</accession>
<dbReference type="InterPro" id="IPR050567">
    <property type="entry name" value="Mitochondrial_Carrier"/>
</dbReference>
<evidence type="ECO:0000256" key="3">
    <source>
        <dbReference type="ARBA" id="ARBA00022448"/>
    </source>
</evidence>
<keyword evidence="5" id="KW-0677">Repeat</keyword>
<dbReference type="InterPro" id="IPR023395">
    <property type="entry name" value="MCP_dom_sf"/>
</dbReference>
<dbReference type="OrthoDB" id="14252at2759"/>
<name>A0A9J6C8N8_POLVA</name>
<evidence type="ECO:0000256" key="1">
    <source>
        <dbReference type="ARBA" id="ARBA00004225"/>
    </source>
</evidence>
<comment type="subcellular location">
    <subcellularLocation>
        <location evidence="1">Mitochondrion membrane</location>
        <topology evidence="1">Multi-pass membrane protein</topology>
    </subcellularLocation>
</comment>
<keyword evidence="3 10" id="KW-0813">Transport</keyword>
<dbReference type="GO" id="GO:0015227">
    <property type="term" value="F:O-acyl-L-carnitine transmembrane transporter activity"/>
    <property type="evidence" value="ECO:0007669"/>
    <property type="project" value="TreeGrafter"/>
</dbReference>
<comment type="similarity">
    <text evidence="2 10">Belongs to the mitochondrial carrier (TC 2.A.29) family.</text>
</comment>
<reference evidence="11" key="1">
    <citation type="submission" date="2021-03" db="EMBL/GenBank/DDBJ databases">
        <title>Chromosome level genome of the anhydrobiotic midge Polypedilum vanderplanki.</title>
        <authorList>
            <person name="Yoshida Y."/>
            <person name="Kikawada T."/>
            <person name="Gusev O."/>
        </authorList>
    </citation>
    <scope>NUCLEOTIDE SEQUENCE</scope>
    <source>
        <strain evidence="11">NIAS01</strain>
        <tissue evidence="11">Whole body or cell culture</tissue>
    </source>
</reference>
<evidence type="ECO:0000256" key="8">
    <source>
        <dbReference type="ARBA" id="ARBA00023136"/>
    </source>
</evidence>
<evidence type="ECO:0000313" key="11">
    <source>
        <dbReference type="EMBL" id="KAG5678343.1"/>
    </source>
</evidence>
<evidence type="ECO:0008006" key="13">
    <source>
        <dbReference type="Google" id="ProtNLM"/>
    </source>
</evidence>
<keyword evidence="7" id="KW-0496">Mitochondrion</keyword>
<gene>
    <name evidence="11" type="ORF">PVAND_008028</name>
</gene>
<protein>
    <recommendedName>
        <fullName evidence="13">Mitochondrial carnitine/acylcarnitine carrier protein</fullName>
    </recommendedName>
</protein>
<dbReference type="EMBL" id="JADBJN010000002">
    <property type="protein sequence ID" value="KAG5678343.1"/>
    <property type="molecule type" value="Genomic_DNA"/>
</dbReference>
<dbReference type="Gene3D" id="1.50.40.10">
    <property type="entry name" value="Mitochondrial carrier domain"/>
    <property type="match status" value="1"/>
</dbReference>
<evidence type="ECO:0000256" key="9">
    <source>
        <dbReference type="PROSITE-ProRule" id="PRU00282"/>
    </source>
</evidence>
<proteinExistence type="inferred from homology"/>
<feature type="repeat" description="Solcar" evidence="9">
    <location>
        <begin position="32"/>
        <end position="117"/>
    </location>
</feature>
<dbReference type="PROSITE" id="PS50920">
    <property type="entry name" value="SOLCAR"/>
    <property type="match status" value="1"/>
</dbReference>
<evidence type="ECO:0000256" key="2">
    <source>
        <dbReference type="ARBA" id="ARBA00006375"/>
    </source>
</evidence>
<comment type="caution">
    <text evidence="11">The sequence shown here is derived from an EMBL/GenBank/DDBJ whole genome shotgun (WGS) entry which is preliminary data.</text>
</comment>
<keyword evidence="4 9" id="KW-0812">Transmembrane</keyword>
<keyword evidence="8 9" id="KW-0472">Membrane</keyword>
<dbReference type="GO" id="GO:0031966">
    <property type="term" value="C:mitochondrial membrane"/>
    <property type="evidence" value="ECO:0007669"/>
    <property type="project" value="UniProtKB-SubCell"/>
</dbReference>
<dbReference type="Pfam" id="PF00153">
    <property type="entry name" value="Mito_carr"/>
    <property type="match status" value="1"/>
</dbReference>
<evidence type="ECO:0000256" key="7">
    <source>
        <dbReference type="ARBA" id="ARBA00023128"/>
    </source>
</evidence>
<dbReference type="SUPFAM" id="SSF103506">
    <property type="entry name" value="Mitochondrial carrier"/>
    <property type="match status" value="1"/>
</dbReference>
<evidence type="ECO:0000256" key="10">
    <source>
        <dbReference type="RuleBase" id="RU000488"/>
    </source>
</evidence>
<dbReference type="PANTHER" id="PTHR45624">
    <property type="entry name" value="MITOCHONDRIAL BASIC AMINO ACIDS TRANSPORTER-RELATED"/>
    <property type="match status" value="1"/>
</dbReference>
<sequence>MPASGLYFLTYELIKKKVAESVKEGEKLTPTREFLGTIFAGGMAGVANWTVGMPQDVLKSRLQTAPEGKYTGMGDVFRQLMKNEGPFALYKGFVPVMTRAIPANAACFIGLELCMRVLNQIAPNL</sequence>
<evidence type="ECO:0000256" key="4">
    <source>
        <dbReference type="ARBA" id="ARBA00022692"/>
    </source>
</evidence>
<evidence type="ECO:0000313" key="12">
    <source>
        <dbReference type="Proteomes" id="UP001107558"/>
    </source>
</evidence>
<dbReference type="GO" id="GO:1902603">
    <property type="term" value="P:carnitine transmembrane transport"/>
    <property type="evidence" value="ECO:0007669"/>
    <property type="project" value="TreeGrafter"/>
</dbReference>
<keyword evidence="12" id="KW-1185">Reference proteome</keyword>
<organism evidence="11 12">
    <name type="scientific">Polypedilum vanderplanki</name>
    <name type="common">Sleeping chironomid midge</name>
    <dbReference type="NCBI Taxonomy" id="319348"/>
    <lineage>
        <taxon>Eukaryota</taxon>
        <taxon>Metazoa</taxon>
        <taxon>Ecdysozoa</taxon>
        <taxon>Arthropoda</taxon>
        <taxon>Hexapoda</taxon>
        <taxon>Insecta</taxon>
        <taxon>Pterygota</taxon>
        <taxon>Neoptera</taxon>
        <taxon>Endopterygota</taxon>
        <taxon>Diptera</taxon>
        <taxon>Nematocera</taxon>
        <taxon>Chironomoidea</taxon>
        <taxon>Chironomidae</taxon>
        <taxon>Chironominae</taxon>
        <taxon>Polypedilum</taxon>
        <taxon>Polypedilum</taxon>
    </lineage>
</organism>